<dbReference type="GO" id="GO:0004852">
    <property type="term" value="F:uroporphyrinogen-III synthase activity"/>
    <property type="evidence" value="ECO:0007669"/>
    <property type="project" value="UniProtKB-UniRule"/>
</dbReference>
<evidence type="ECO:0000256" key="3">
    <source>
        <dbReference type="ARBA" id="ARBA00013109"/>
    </source>
</evidence>
<dbReference type="Proteomes" id="UP000186143">
    <property type="component" value="Unassembled WGS sequence"/>
</dbReference>
<evidence type="ECO:0000256" key="1">
    <source>
        <dbReference type="ARBA" id="ARBA00004772"/>
    </source>
</evidence>
<evidence type="ECO:0000256" key="9">
    <source>
        <dbReference type="RuleBase" id="RU366031"/>
    </source>
</evidence>
<evidence type="ECO:0000256" key="7">
    <source>
        <dbReference type="ARBA" id="ARBA00040167"/>
    </source>
</evidence>
<dbReference type="EC" id="4.2.1.75" evidence="3 9"/>
<gene>
    <name evidence="11" type="ORF">BJF92_20520</name>
</gene>
<evidence type="ECO:0000256" key="2">
    <source>
        <dbReference type="ARBA" id="ARBA00008133"/>
    </source>
</evidence>
<dbReference type="EMBL" id="MKIO01000024">
    <property type="protein sequence ID" value="OLP56178.1"/>
    <property type="molecule type" value="Genomic_DNA"/>
</dbReference>
<feature type="domain" description="Tetrapyrrole biosynthesis uroporphyrinogen III synthase" evidence="10">
    <location>
        <begin position="14"/>
        <end position="243"/>
    </location>
</feature>
<comment type="caution">
    <text evidence="11">The sequence shown here is derived from an EMBL/GenBank/DDBJ whole genome shotgun (WGS) entry which is preliminary data.</text>
</comment>
<dbReference type="AlphaFoldDB" id="A0A1Q9ALG3"/>
<dbReference type="PANTHER" id="PTHR38042">
    <property type="entry name" value="UROPORPHYRINOGEN-III SYNTHASE, CHLOROPLASTIC"/>
    <property type="match status" value="1"/>
</dbReference>
<evidence type="ECO:0000259" key="10">
    <source>
        <dbReference type="Pfam" id="PF02602"/>
    </source>
</evidence>
<sequence>MRVLVTRPAPACARTAARLAERGHHPILLPLTEARHDAAAVQSALSQPFPALALTSGEAVAALSILPDAASRIGARPVFCVGAATARAARTLGLSQVITGPGDGEGLAHEILARETLARSSIAARHAEGAPPLLYLAGRPRAPAFEAALAEAGLAVVTVEAYAMQACPIDAGRLRAAVVGQAPQAALFYSREAPLRLAALAVEQALVPAFCRILCMSPRVADAVPAAWGPVLVPPSPDEDTLLALLA</sequence>
<proteinExistence type="inferred from homology"/>
<evidence type="ECO:0000256" key="5">
    <source>
        <dbReference type="ARBA" id="ARBA00023244"/>
    </source>
</evidence>
<evidence type="ECO:0000256" key="8">
    <source>
        <dbReference type="ARBA" id="ARBA00048617"/>
    </source>
</evidence>
<comment type="catalytic activity">
    <reaction evidence="8 9">
        <text>hydroxymethylbilane = uroporphyrinogen III + H2O</text>
        <dbReference type="Rhea" id="RHEA:18965"/>
        <dbReference type="ChEBI" id="CHEBI:15377"/>
        <dbReference type="ChEBI" id="CHEBI:57308"/>
        <dbReference type="ChEBI" id="CHEBI:57845"/>
        <dbReference type="EC" id="4.2.1.75"/>
    </reaction>
</comment>
<comment type="similarity">
    <text evidence="2 9">Belongs to the uroporphyrinogen-III synthase family.</text>
</comment>
<dbReference type="GO" id="GO:0006782">
    <property type="term" value="P:protoporphyrinogen IX biosynthetic process"/>
    <property type="evidence" value="ECO:0007669"/>
    <property type="project" value="UniProtKB-UniRule"/>
</dbReference>
<comment type="pathway">
    <text evidence="1 9">Porphyrin-containing compound metabolism; protoporphyrin-IX biosynthesis; coproporphyrinogen-III from 5-aminolevulinate: step 3/4.</text>
</comment>
<dbReference type="InterPro" id="IPR039793">
    <property type="entry name" value="UROS/Hem4"/>
</dbReference>
<evidence type="ECO:0000313" key="12">
    <source>
        <dbReference type="Proteomes" id="UP000186143"/>
    </source>
</evidence>
<dbReference type="GO" id="GO:0006780">
    <property type="term" value="P:uroporphyrinogen III biosynthetic process"/>
    <property type="evidence" value="ECO:0007669"/>
    <property type="project" value="UniProtKB-UniRule"/>
</dbReference>
<evidence type="ECO:0000313" key="11">
    <source>
        <dbReference type="EMBL" id="OLP56178.1"/>
    </source>
</evidence>
<keyword evidence="4 9" id="KW-0456">Lyase</keyword>
<dbReference type="STRING" id="1672749.BJF92_20520"/>
<dbReference type="PANTHER" id="PTHR38042:SF1">
    <property type="entry name" value="UROPORPHYRINOGEN-III SYNTHASE, CHLOROPLASTIC"/>
    <property type="match status" value="1"/>
</dbReference>
<dbReference type="CDD" id="cd06578">
    <property type="entry name" value="HemD"/>
    <property type="match status" value="1"/>
</dbReference>
<dbReference type="RefSeq" id="WP_075634256.1">
    <property type="nucleotide sequence ID" value="NZ_MKIO01000024.1"/>
</dbReference>
<dbReference type="SUPFAM" id="SSF69618">
    <property type="entry name" value="HemD-like"/>
    <property type="match status" value="1"/>
</dbReference>
<reference evidence="11 12" key="1">
    <citation type="submission" date="2016-09" db="EMBL/GenBank/DDBJ databases">
        <title>Rhizobium sp. nov., a novel species isolated from the rice rhizosphere.</title>
        <authorList>
            <person name="Zhao J."/>
            <person name="Zhang X."/>
        </authorList>
    </citation>
    <scope>NUCLEOTIDE SEQUENCE [LARGE SCALE GENOMIC DNA]</scope>
    <source>
        <strain evidence="11 12">MH17</strain>
    </source>
</reference>
<dbReference type="Gene3D" id="3.40.50.10090">
    <property type="match status" value="2"/>
</dbReference>
<organism evidence="11 12">
    <name type="scientific">Xaviernesmea rhizosphaerae</name>
    <dbReference type="NCBI Taxonomy" id="1672749"/>
    <lineage>
        <taxon>Bacteria</taxon>
        <taxon>Pseudomonadati</taxon>
        <taxon>Pseudomonadota</taxon>
        <taxon>Alphaproteobacteria</taxon>
        <taxon>Hyphomicrobiales</taxon>
        <taxon>Rhizobiaceae</taxon>
        <taxon>Rhizobium/Agrobacterium group</taxon>
        <taxon>Xaviernesmea</taxon>
    </lineage>
</organism>
<dbReference type="InterPro" id="IPR003754">
    <property type="entry name" value="4pyrrol_synth_uPrphyn_synth"/>
</dbReference>
<comment type="function">
    <text evidence="6 9">Catalyzes cyclization of the linear tetrapyrrole, hydroxymethylbilane, to the macrocyclic uroporphyrinogen III.</text>
</comment>
<name>A0A1Q9ALG3_9HYPH</name>
<keyword evidence="5 9" id="KW-0627">Porphyrin biosynthesis</keyword>
<dbReference type="Pfam" id="PF02602">
    <property type="entry name" value="HEM4"/>
    <property type="match status" value="1"/>
</dbReference>
<accession>A0A1Q9ALG3</accession>
<dbReference type="OrthoDB" id="7163809at2"/>
<evidence type="ECO:0000256" key="6">
    <source>
        <dbReference type="ARBA" id="ARBA00037589"/>
    </source>
</evidence>
<dbReference type="InterPro" id="IPR036108">
    <property type="entry name" value="4pyrrol_syn_uPrphyn_synt_sf"/>
</dbReference>
<protein>
    <recommendedName>
        <fullName evidence="7 9">Uroporphyrinogen-III synthase</fullName>
        <ecNumber evidence="3 9">4.2.1.75</ecNumber>
    </recommendedName>
</protein>
<evidence type="ECO:0000256" key="4">
    <source>
        <dbReference type="ARBA" id="ARBA00023239"/>
    </source>
</evidence>